<evidence type="ECO:0000313" key="2">
    <source>
        <dbReference type="Proteomes" id="UP000193922"/>
    </source>
</evidence>
<comment type="caution">
    <text evidence="1">The sequence shown here is derived from an EMBL/GenBank/DDBJ whole genome shotgun (WGS) entry which is preliminary data.</text>
</comment>
<accession>A0A1Y1WDI1</accession>
<sequence length="366" mass="42454">MVSTYLPAHVDRSAIRPCIVDMRVPFIDINSEKQAVQQQRAHKSPFIVLEKDYFTVYNVNGGPLKCDYISRNYITMMMRYYPERPGMWCCFQVRNGLTFNPEPPAIYFIHEKSSNILIEDPSECNTVLIYYNEKDIARFAATTRAADGCCNHFFVVYEDGVEQCFDANNPQSSYTFPRTLKFAFLPAVRKGVDAIERFKDEDRLFEERQIFKRLPDGGFKLRDINGAEVHDGEEFSLVVKFDDDDEREFDTYALEIYEGELMARPILDTLFTCETIEGIMYLNYNGQYLHCPDDKDGSIVVSPELPERSDRLQINYDGADILLTRWDTSDFAIYEWVKASVGCIALHGNWYEQRLYGAVRLQLIKV</sequence>
<protein>
    <submittedName>
        <fullName evidence="1">Uncharacterized protein</fullName>
    </submittedName>
</protein>
<keyword evidence="2" id="KW-1185">Reference proteome</keyword>
<dbReference type="OrthoDB" id="5579563at2759"/>
<name>A0A1Y1WDI1_9FUNG</name>
<evidence type="ECO:0000313" key="1">
    <source>
        <dbReference type="EMBL" id="ORX71224.1"/>
    </source>
</evidence>
<organism evidence="1 2">
    <name type="scientific">Linderina pennispora</name>
    <dbReference type="NCBI Taxonomy" id="61395"/>
    <lineage>
        <taxon>Eukaryota</taxon>
        <taxon>Fungi</taxon>
        <taxon>Fungi incertae sedis</taxon>
        <taxon>Zoopagomycota</taxon>
        <taxon>Kickxellomycotina</taxon>
        <taxon>Kickxellomycetes</taxon>
        <taxon>Kickxellales</taxon>
        <taxon>Kickxellaceae</taxon>
        <taxon>Linderina</taxon>
    </lineage>
</organism>
<dbReference type="GeneID" id="63803661"/>
<reference evidence="1 2" key="1">
    <citation type="submission" date="2016-07" db="EMBL/GenBank/DDBJ databases">
        <title>Pervasive Adenine N6-methylation of Active Genes in Fungi.</title>
        <authorList>
            <consortium name="DOE Joint Genome Institute"/>
            <person name="Mondo S.J."/>
            <person name="Dannebaum R.O."/>
            <person name="Kuo R.C."/>
            <person name="Labutti K."/>
            <person name="Haridas S."/>
            <person name="Kuo A."/>
            <person name="Salamov A."/>
            <person name="Ahrendt S.R."/>
            <person name="Lipzen A."/>
            <person name="Sullivan W."/>
            <person name="Andreopoulos W.B."/>
            <person name="Clum A."/>
            <person name="Lindquist E."/>
            <person name="Daum C."/>
            <person name="Ramamoorthy G.K."/>
            <person name="Gryganskyi A."/>
            <person name="Culley D."/>
            <person name="Magnuson J.K."/>
            <person name="James T.Y."/>
            <person name="O'Malley M.A."/>
            <person name="Stajich J.E."/>
            <person name="Spatafora J.W."/>
            <person name="Visel A."/>
            <person name="Grigoriev I.V."/>
        </authorList>
    </citation>
    <scope>NUCLEOTIDE SEQUENCE [LARGE SCALE GENOMIC DNA]</scope>
    <source>
        <strain evidence="1 2">ATCC 12442</strain>
    </source>
</reference>
<gene>
    <name evidence="1" type="ORF">DL89DRAFT_266238</name>
</gene>
<dbReference type="RefSeq" id="XP_040744739.1">
    <property type="nucleotide sequence ID" value="XM_040887013.1"/>
</dbReference>
<dbReference type="EMBL" id="MCFD01000004">
    <property type="protein sequence ID" value="ORX71224.1"/>
    <property type="molecule type" value="Genomic_DNA"/>
</dbReference>
<dbReference type="Proteomes" id="UP000193922">
    <property type="component" value="Unassembled WGS sequence"/>
</dbReference>
<dbReference type="AlphaFoldDB" id="A0A1Y1WDI1"/>
<proteinExistence type="predicted"/>